<accession>A0A1I0ESJ9</accession>
<dbReference type="InterPro" id="IPR011991">
    <property type="entry name" value="ArsR-like_HTH"/>
</dbReference>
<evidence type="ECO:0000256" key="1">
    <source>
        <dbReference type="ARBA" id="ARBA00023015"/>
    </source>
</evidence>
<dbReference type="InterPro" id="IPR036388">
    <property type="entry name" value="WH-like_DNA-bd_sf"/>
</dbReference>
<evidence type="ECO:0000259" key="4">
    <source>
        <dbReference type="PROSITE" id="PS50987"/>
    </source>
</evidence>
<sequence>MTRTTYNIYRALADSTRRKILQLLSSGEQTQSDIVKEFNISQPAINKQLRILKEEGFIHERKSGRYRYYQLDRETFEGAYHQMVDEIGAMLDQTLMDLKHYVENKEEDDD</sequence>
<dbReference type="NCBIfam" id="NF033788">
    <property type="entry name" value="HTH_metalloreg"/>
    <property type="match status" value="1"/>
</dbReference>
<evidence type="ECO:0000313" key="6">
    <source>
        <dbReference type="Proteomes" id="UP000198618"/>
    </source>
</evidence>
<dbReference type="CDD" id="cd00090">
    <property type="entry name" value="HTH_ARSR"/>
    <property type="match status" value="1"/>
</dbReference>
<dbReference type="AlphaFoldDB" id="A0A1I0ESJ9"/>
<keyword evidence="3" id="KW-0804">Transcription</keyword>
<dbReference type="PANTHER" id="PTHR33154">
    <property type="entry name" value="TRANSCRIPTIONAL REGULATOR, ARSR FAMILY"/>
    <property type="match status" value="1"/>
</dbReference>
<dbReference type="InterPro" id="IPR001845">
    <property type="entry name" value="HTH_ArsR_DNA-bd_dom"/>
</dbReference>
<dbReference type="InterPro" id="IPR051081">
    <property type="entry name" value="HTH_MetalResp_TranReg"/>
</dbReference>
<gene>
    <name evidence="5" type="ORF">SAMN05216389_11244</name>
</gene>
<protein>
    <submittedName>
        <fullName evidence="5">Transcriptional regulator, ArsR family</fullName>
    </submittedName>
</protein>
<dbReference type="SUPFAM" id="SSF46785">
    <property type="entry name" value="Winged helix' DNA-binding domain"/>
    <property type="match status" value="1"/>
</dbReference>
<dbReference type="SMART" id="SM00418">
    <property type="entry name" value="HTH_ARSR"/>
    <property type="match status" value="1"/>
</dbReference>
<dbReference type="PROSITE" id="PS50987">
    <property type="entry name" value="HTH_ARSR_2"/>
    <property type="match status" value="1"/>
</dbReference>
<feature type="domain" description="HTH arsR-type" evidence="4">
    <location>
        <begin position="1"/>
        <end position="91"/>
    </location>
</feature>
<keyword evidence="2" id="KW-0238">DNA-binding</keyword>
<reference evidence="5 6" key="1">
    <citation type="submission" date="2016-10" db="EMBL/GenBank/DDBJ databases">
        <authorList>
            <person name="de Groot N.N."/>
        </authorList>
    </citation>
    <scope>NUCLEOTIDE SEQUENCE [LARGE SCALE GENOMIC DNA]</scope>
    <source>
        <strain evidence="5 6">IBRC-M 10780</strain>
    </source>
</reference>
<evidence type="ECO:0000313" key="5">
    <source>
        <dbReference type="EMBL" id="SET47550.1"/>
    </source>
</evidence>
<dbReference type="InterPro" id="IPR036390">
    <property type="entry name" value="WH_DNA-bd_sf"/>
</dbReference>
<dbReference type="GO" id="GO:0003700">
    <property type="term" value="F:DNA-binding transcription factor activity"/>
    <property type="evidence" value="ECO:0007669"/>
    <property type="project" value="InterPro"/>
</dbReference>
<dbReference type="PRINTS" id="PR00778">
    <property type="entry name" value="HTHARSR"/>
</dbReference>
<keyword evidence="1" id="KW-0805">Transcription regulation</keyword>
<dbReference type="PANTHER" id="PTHR33154:SF33">
    <property type="entry name" value="TRANSCRIPTIONAL REPRESSOR SDPR"/>
    <property type="match status" value="1"/>
</dbReference>
<dbReference type="Gene3D" id="1.10.10.10">
    <property type="entry name" value="Winged helix-like DNA-binding domain superfamily/Winged helix DNA-binding domain"/>
    <property type="match status" value="1"/>
</dbReference>
<dbReference type="EMBL" id="FOHE01000012">
    <property type="protein sequence ID" value="SET47550.1"/>
    <property type="molecule type" value="Genomic_DNA"/>
</dbReference>
<keyword evidence="6" id="KW-1185">Reference proteome</keyword>
<evidence type="ECO:0000256" key="3">
    <source>
        <dbReference type="ARBA" id="ARBA00023163"/>
    </source>
</evidence>
<organism evidence="5 6">
    <name type="scientific">Oceanobacillus limi</name>
    <dbReference type="NCBI Taxonomy" id="930131"/>
    <lineage>
        <taxon>Bacteria</taxon>
        <taxon>Bacillati</taxon>
        <taxon>Bacillota</taxon>
        <taxon>Bacilli</taxon>
        <taxon>Bacillales</taxon>
        <taxon>Bacillaceae</taxon>
        <taxon>Oceanobacillus</taxon>
    </lineage>
</organism>
<dbReference type="RefSeq" id="WP_170840790.1">
    <property type="nucleotide sequence ID" value="NZ_FOHE01000012.1"/>
</dbReference>
<dbReference type="GO" id="GO:0003677">
    <property type="term" value="F:DNA binding"/>
    <property type="evidence" value="ECO:0007669"/>
    <property type="project" value="UniProtKB-KW"/>
</dbReference>
<dbReference type="STRING" id="930131.SAMN05216389_11244"/>
<dbReference type="Pfam" id="PF01022">
    <property type="entry name" value="HTH_5"/>
    <property type="match status" value="1"/>
</dbReference>
<proteinExistence type="predicted"/>
<evidence type="ECO:0000256" key="2">
    <source>
        <dbReference type="ARBA" id="ARBA00023125"/>
    </source>
</evidence>
<name>A0A1I0ESJ9_9BACI</name>
<dbReference type="Proteomes" id="UP000198618">
    <property type="component" value="Unassembled WGS sequence"/>
</dbReference>